<dbReference type="InterPro" id="IPR002575">
    <property type="entry name" value="Aminoglycoside_PTrfase"/>
</dbReference>
<keyword evidence="4 8" id="KW-0547">Nucleotide-binding</keyword>
<evidence type="ECO:0000259" key="10">
    <source>
        <dbReference type="Pfam" id="PF01636"/>
    </source>
</evidence>
<keyword evidence="1 8" id="KW-0028">Amino-acid biosynthesis</keyword>
<comment type="catalytic activity">
    <reaction evidence="8">
        <text>L-homoserine + ATP = O-phospho-L-homoserine + ADP + H(+)</text>
        <dbReference type="Rhea" id="RHEA:13985"/>
        <dbReference type="ChEBI" id="CHEBI:15378"/>
        <dbReference type="ChEBI" id="CHEBI:30616"/>
        <dbReference type="ChEBI" id="CHEBI:57476"/>
        <dbReference type="ChEBI" id="CHEBI:57590"/>
        <dbReference type="ChEBI" id="CHEBI:456216"/>
        <dbReference type="EC" id="2.7.1.39"/>
    </reaction>
</comment>
<evidence type="ECO:0000256" key="2">
    <source>
        <dbReference type="ARBA" id="ARBA00022679"/>
    </source>
</evidence>
<dbReference type="CDD" id="cd05153">
    <property type="entry name" value="HomoserineK_II"/>
    <property type="match status" value="1"/>
</dbReference>
<evidence type="ECO:0000256" key="7">
    <source>
        <dbReference type="ARBA" id="ARBA00038240"/>
    </source>
</evidence>
<comment type="similarity">
    <text evidence="7 8">Belongs to the pseudomonas-type ThrB family.</text>
</comment>
<dbReference type="InterPro" id="IPR050249">
    <property type="entry name" value="Pseudomonas-type_ThrB"/>
</dbReference>
<dbReference type="EMBL" id="BPQR01000055">
    <property type="protein sequence ID" value="GJE07818.1"/>
    <property type="molecule type" value="Genomic_DNA"/>
</dbReference>
<dbReference type="NCBIfam" id="TIGR00938">
    <property type="entry name" value="thrB_alt"/>
    <property type="match status" value="1"/>
</dbReference>
<gene>
    <name evidence="8 11" type="primary">thrB</name>
    <name evidence="11" type="ORF">AOPFMNJM_3148</name>
</gene>
<dbReference type="InterPro" id="IPR011009">
    <property type="entry name" value="Kinase-like_dom_sf"/>
</dbReference>
<dbReference type="Proteomes" id="UP001055102">
    <property type="component" value="Unassembled WGS sequence"/>
</dbReference>
<dbReference type="HAMAP" id="MF_00301">
    <property type="entry name" value="Homoser_kinase_2"/>
    <property type="match status" value="1"/>
</dbReference>
<keyword evidence="12" id="KW-1185">Reference proteome</keyword>
<dbReference type="Gene3D" id="3.90.1200.10">
    <property type="match status" value="1"/>
</dbReference>
<dbReference type="NCBIfam" id="NF003558">
    <property type="entry name" value="PRK05231.1"/>
    <property type="match status" value="1"/>
</dbReference>
<sequence>MPYPGYPPVPKNPSATDVAVYTEVSDAALAAFLADYEIGGLLSYKGIAEGVENTNFFLHTTGGSFILTLYEKRVREEDLPFFLNLMEHLASRGIACPQPVRTREGAALGRLCGRPAVIVTFLEGVSVKSPGPDHCRALGGALAALHAAGADFGMARENSLSVSAWRPLFEQAGSQADSVSEGLAERTRADLSVLERDWPRALPGGVIHADLFTDNVFFIGDGLSGLIDFYFACTDAFAYDLAICLNAWCFDADGTFHRDRGAALFAGYEAVRRLDPAEVSALPVLARGAALRFMLTRLVDWLNVPPGALVRPKDPREYDRRLAFHRSVESARDYGLAR</sequence>
<keyword evidence="2 8" id="KW-0808">Transferase</keyword>
<dbReference type="GO" id="GO:0016301">
    <property type="term" value="F:kinase activity"/>
    <property type="evidence" value="ECO:0007669"/>
    <property type="project" value="UniProtKB-KW"/>
</dbReference>
<comment type="pathway">
    <text evidence="8">Amino-acid biosynthesis; L-threonine biosynthesis; L-threonine from L-aspartate: step 4/5.</text>
</comment>
<evidence type="ECO:0000313" key="12">
    <source>
        <dbReference type="Proteomes" id="UP001055102"/>
    </source>
</evidence>
<dbReference type="Gene3D" id="3.30.200.20">
    <property type="entry name" value="Phosphorylase Kinase, domain 1"/>
    <property type="match status" value="1"/>
</dbReference>
<dbReference type="SUPFAM" id="SSF56112">
    <property type="entry name" value="Protein kinase-like (PK-like)"/>
    <property type="match status" value="1"/>
</dbReference>
<protein>
    <recommendedName>
        <fullName evidence="8 9">Homoserine kinase</fullName>
        <shortName evidence="8">HK</shortName>
        <shortName evidence="8">HSK</shortName>
        <ecNumber evidence="8 9">2.7.1.39</ecNumber>
    </recommendedName>
</protein>
<dbReference type="InterPro" id="IPR005280">
    <property type="entry name" value="Homoserine_kinase_II"/>
</dbReference>
<evidence type="ECO:0000256" key="4">
    <source>
        <dbReference type="ARBA" id="ARBA00022741"/>
    </source>
</evidence>
<name>A0ABQ4T0R5_9HYPH</name>
<keyword evidence="5 8" id="KW-0418">Kinase</keyword>
<evidence type="ECO:0000256" key="6">
    <source>
        <dbReference type="ARBA" id="ARBA00022840"/>
    </source>
</evidence>
<comment type="caution">
    <text evidence="11">The sequence shown here is derived from an EMBL/GenBank/DDBJ whole genome shotgun (WGS) entry which is preliminary data.</text>
</comment>
<evidence type="ECO:0000256" key="8">
    <source>
        <dbReference type="HAMAP-Rule" id="MF_00301"/>
    </source>
</evidence>
<evidence type="ECO:0000256" key="1">
    <source>
        <dbReference type="ARBA" id="ARBA00022605"/>
    </source>
</evidence>
<proteinExistence type="inferred from homology"/>
<feature type="domain" description="Aminoglycoside phosphotransferase" evidence="10">
    <location>
        <begin position="44"/>
        <end position="272"/>
    </location>
</feature>
<evidence type="ECO:0000313" key="11">
    <source>
        <dbReference type="EMBL" id="GJE07818.1"/>
    </source>
</evidence>
<dbReference type="Pfam" id="PF01636">
    <property type="entry name" value="APH"/>
    <property type="match status" value="1"/>
</dbReference>
<keyword evidence="6 8" id="KW-0067">ATP-binding</keyword>
<reference evidence="11" key="1">
    <citation type="journal article" date="2021" name="Front. Microbiol.">
        <title>Comprehensive Comparative Genomics and Phenotyping of Methylobacterium Species.</title>
        <authorList>
            <person name="Alessa O."/>
            <person name="Ogura Y."/>
            <person name="Fujitani Y."/>
            <person name="Takami H."/>
            <person name="Hayashi T."/>
            <person name="Sahin N."/>
            <person name="Tani A."/>
        </authorList>
    </citation>
    <scope>NUCLEOTIDE SEQUENCE</scope>
    <source>
        <strain evidence="11">LMG 23639</strain>
    </source>
</reference>
<evidence type="ECO:0000256" key="9">
    <source>
        <dbReference type="NCBIfam" id="TIGR00938"/>
    </source>
</evidence>
<accession>A0ABQ4T0R5</accession>
<evidence type="ECO:0000256" key="5">
    <source>
        <dbReference type="ARBA" id="ARBA00022777"/>
    </source>
</evidence>
<dbReference type="PANTHER" id="PTHR21064:SF6">
    <property type="entry name" value="AMINOGLYCOSIDE PHOSPHOTRANSFERASE DOMAIN-CONTAINING PROTEIN"/>
    <property type="match status" value="1"/>
</dbReference>
<keyword evidence="3 8" id="KW-0791">Threonine biosynthesis</keyword>
<dbReference type="PANTHER" id="PTHR21064">
    <property type="entry name" value="AMINOGLYCOSIDE PHOSPHOTRANSFERASE DOMAIN-CONTAINING PROTEIN-RELATED"/>
    <property type="match status" value="1"/>
</dbReference>
<dbReference type="EC" id="2.7.1.39" evidence="8 9"/>
<organism evidence="11 12">
    <name type="scientific">Methylobacterium jeotgali</name>
    <dbReference type="NCBI Taxonomy" id="381630"/>
    <lineage>
        <taxon>Bacteria</taxon>
        <taxon>Pseudomonadati</taxon>
        <taxon>Pseudomonadota</taxon>
        <taxon>Alphaproteobacteria</taxon>
        <taxon>Hyphomicrobiales</taxon>
        <taxon>Methylobacteriaceae</taxon>
        <taxon>Methylobacterium</taxon>
    </lineage>
</organism>
<evidence type="ECO:0000256" key="3">
    <source>
        <dbReference type="ARBA" id="ARBA00022697"/>
    </source>
</evidence>
<reference evidence="11" key="2">
    <citation type="submission" date="2021-08" db="EMBL/GenBank/DDBJ databases">
        <authorList>
            <person name="Tani A."/>
            <person name="Ola A."/>
            <person name="Ogura Y."/>
            <person name="Katsura K."/>
            <person name="Hayashi T."/>
        </authorList>
    </citation>
    <scope>NUCLEOTIDE SEQUENCE</scope>
    <source>
        <strain evidence="11">LMG 23639</strain>
    </source>
</reference>